<evidence type="ECO:0000313" key="2">
    <source>
        <dbReference type="Proteomes" id="UP001162501"/>
    </source>
</evidence>
<reference evidence="1" key="2">
    <citation type="submission" date="2025-03" db="EMBL/GenBank/DDBJ databases">
        <authorList>
            <consortium name="ELIXIR-Norway"/>
            <consortium name="Elixir Norway"/>
        </authorList>
    </citation>
    <scope>NUCLEOTIDE SEQUENCE</scope>
</reference>
<organism evidence="1 2">
    <name type="scientific">Rangifer tarandus platyrhynchus</name>
    <name type="common">Svalbard reindeer</name>
    <dbReference type="NCBI Taxonomy" id="3082113"/>
    <lineage>
        <taxon>Eukaryota</taxon>
        <taxon>Metazoa</taxon>
        <taxon>Chordata</taxon>
        <taxon>Craniata</taxon>
        <taxon>Vertebrata</taxon>
        <taxon>Euteleostomi</taxon>
        <taxon>Mammalia</taxon>
        <taxon>Eutheria</taxon>
        <taxon>Laurasiatheria</taxon>
        <taxon>Artiodactyla</taxon>
        <taxon>Ruminantia</taxon>
        <taxon>Pecora</taxon>
        <taxon>Cervidae</taxon>
        <taxon>Odocoileinae</taxon>
        <taxon>Rangifer</taxon>
    </lineage>
</organism>
<reference evidence="1" key="1">
    <citation type="submission" date="2023-05" db="EMBL/GenBank/DDBJ databases">
        <authorList>
            <consortium name="ELIXIR-Norway"/>
        </authorList>
    </citation>
    <scope>NUCLEOTIDE SEQUENCE</scope>
</reference>
<proteinExistence type="predicted"/>
<gene>
    <name evidence="1" type="ORF">MRATA1EN22A_LOCUS3078</name>
</gene>
<accession>A0AC59Y8I7</accession>
<dbReference type="Proteomes" id="UP001162501">
    <property type="component" value="Chromosome 11"/>
</dbReference>
<sequence length="145" mass="16457">MIHLSCSLTFFLFPFIFKNCYLFIFGCTVSLVAFILHKFWLRRLSLVAASGGYSLLQCMGFSLWWLFLFQSPDSRNRGFSSCSTWTLDYGLSNRGSLALLLLSIWSLPQLQLELVSPALVDGFLTTVSSEKSLLEVYLLSNLFVL</sequence>
<evidence type="ECO:0000313" key="1">
    <source>
        <dbReference type="EMBL" id="CAM9478822.1"/>
    </source>
</evidence>
<name>A0AC59Y8I7_RANTA</name>
<protein>
    <submittedName>
        <fullName evidence="1">Uncharacterized protein</fullName>
    </submittedName>
</protein>
<dbReference type="EMBL" id="OX596095">
    <property type="protein sequence ID" value="CAM9478822.1"/>
    <property type="molecule type" value="Genomic_DNA"/>
</dbReference>